<evidence type="ECO:0000259" key="1">
    <source>
        <dbReference type="Pfam" id="PF13966"/>
    </source>
</evidence>
<dbReference type="OrthoDB" id="1744872at2759"/>
<keyword evidence="3" id="KW-1185">Reference proteome</keyword>
<comment type="caution">
    <text evidence="2">The sequence shown here is derived from an EMBL/GenBank/DDBJ whole genome shotgun (WGS) entry which is preliminary data.</text>
</comment>
<proteinExistence type="predicted"/>
<protein>
    <recommendedName>
        <fullName evidence="1">Reverse transcriptase zinc-binding domain-containing protein</fullName>
    </recommendedName>
</protein>
<dbReference type="Pfam" id="PF13966">
    <property type="entry name" value="zf-RVT"/>
    <property type="match status" value="1"/>
</dbReference>
<evidence type="ECO:0000313" key="3">
    <source>
        <dbReference type="Proteomes" id="UP000701853"/>
    </source>
</evidence>
<dbReference type="Proteomes" id="UP000701853">
    <property type="component" value="Chromosome 2"/>
</dbReference>
<name>A0A8J5ZJ62_9ROSI</name>
<reference evidence="2 3" key="1">
    <citation type="journal article" date="2021" name="bioRxiv">
        <title>The Gossypium anomalum genome as a resource for cotton improvement and evolutionary analysis of hybrid incompatibility.</title>
        <authorList>
            <person name="Grover C.E."/>
            <person name="Yuan D."/>
            <person name="Arick M.A."/>
            <person name="Miller E.R."/>
            <person name="Hu G."/>
            <person name="Peterson D.G."/>
            <person name="Wendel J.F."/>
            <person name="Udall J.A."/>
        </authorList>
    </citation>
    <scope>NUCLEOTIDE SEQUENCE [LARGE SCALE GENOMIC DNA]</scope>
    <source>
        <strain evidence="2">JFW-Udall</strain>
        <tissue evidence="2">Leaf</tissue>
    </source>
</reference>
<dbReference type="EMBL" id="JAHUZN010000002">
    <property type="protein sequence ID" value="KAG8501556.1"/>
    <property type="molecule type" value="Genomic_DNA"/>
</dbReference>
<accession>A0A8J5ZJ62</accession>
<organism evidence="2 3">
    <name type="scientific">Gossypium anomalum</name>
    <dbReference type="NCBI Taxonomy" id="47600"/>
    <lineage>
        <taxon>Eukaryota</taxon>
        <taxon>Viridiplantae</taxon>
        <taxon>Streptophyta</taxon>
        <taxon>Embryophyta</taxon>
        <taxon>Tracheophyta</taxon>
        <taxon>Spermatophyta</taxon>
        <taxon>Magnoliopsida</taxon>
        <taxon>eudicotyledons</taxon>
        <taxon>Gunneridae</taxon>
        <taxon>Pentapetalae</taxon>
        <taxon>rosids</taxon>
        <taxon>malvids</taxon>
        <taxon>Malvales</taxon>
        <taxon>Malvaceae</taxon>
        <taxon>Malvoideae</taxon>
        <taxon>Gossypium</taxon>
    </lineage>
</organism>
<feature type="domain" description="Reverse transcriptase zinc-binding" evidence="1">
    <location>
        <begin position="5"/>
        <end position="54"/>
    </location>
</feature>
<evidence type="ECO:0000313" key="2">
    <source>
        <dbReference type="EMBL" id="KAG8501556.1"/>
    </source>
</evidence>
<dbReference type="AlphaFoldDB" id="A0A8J5ZJ62"/>
<gene>
    <name evidence="2" type="ORF">CXB51_003850</name>
</gene>
<sequence length="116" mass="13513">MAAEWQPACPQRIKVFLWLPFQNKLLANRIRVHRHVAMDARFVACGDPTESIDHKQQNRGIFDVDSVVGGCLIHQTRRLWANSSWLKVNTERARNEEPECAVVDLRVLCRIMMVFR</sequence>
<dbReference type="InterPro" id="IPR026960">
    <property type="entry name" value="RVT-Znf"/>
</dbReference>